<evidence type="ECO:0000256" key="6">
    <source>
        <dbReference type="ARBA" id="ARBA00022917"/>
    </source>
</evidence>
<dbReference type="PANTHER" id="PTHR30053">
    <property type="entry name" value="ELONGATION FACTOR P"/>
    <property type="match status" value="1"/>
</dbReference>
<dbReference type="Pfam" id="PF01132">
    <property type="entry name" value="EFP"/>
    <property type="match status" value="1"/>
</dbReference>
<dbReference type="CDD" id="cd05794">
    <property type="entry name" value="S1_EF-P_repeat_2"/>
    <property type="match status" value="1"/>
</dbReference>
<comment type="similarity">
    <text evidence="3">Belongs to the elongation factor P family.</text>
</comment>
<protein>
    <submittedName>
        <fullName evidence="9">Elongation factor P</fullName>
    </submittedName>
</protein>
<evidence type="ECO:0000256" key="1">
    <source>
        <dbReference type="ARBA" id="ARBA00004496"/>
    </source>
</evidence>
<dbReference type="FunFam" id="2.30.30.30:FF:000003">
    <property type="entry name" value="Elongation factor P"/>
    <property type="match status" value="1"/>
</dbReference>
<dbReference type="NCBIfam" id="NF001810">
    <property type="entry name" value="PRK00529.1"/>
    <property type="match status" value="1"/>
</dbReference>
<dbReference type="GO" id="GO:0043043">
    <property type="term" value="P:peptide biosynthetic process"/>
    <property type="evidence" value="ECO:0007669"/>
    <property type="project" value="InterPro"/>
</dbReference>
<dbReference type="OrthoDB" id="7025426at2759"/>
<accession>A0A2V0NQW6</accession>
<dbReference type="HAMAP" id="MF_00141">
    <property type="entry name" value="EF_P"/>
    <property type="match status" value="1"/>
</dbReference>
<reference evidence="9 10" key="1">
    <citation type="journal article" date="2018" name="Sci. Rep.">
        <title>Raphidocelis subcapitata (=Pseudokirchneriella subcapitata) provides an insight into genome evolution and environmental adaptations in the Sphaeropleales.</title>
        <authorList>
            <person name="Suzuki S."/>
            <person name="Yamaguchi H."/>
            <person name="Nakajima N."/>
            <person name="Kawachi M."/>
        </authorList>
    </citation>
    <scope>NUCLEOTIDE SEQUENCE [LARGE SCALE GENOMIC DNA]</scope>
    <source>
        <strain evidence="9 10">NIES-35</strain>
    </source>
</reference>
<dbReference type="Pfam" id="PF09285">
    <property type="entry name" value="Elong-fact-P_C"/>
    <property type="match status" value="1"/>
</dbReference>
<evidence type="ECO:0000259" key="8">
    <source>
        <dbReference type="SMART" id="SM01185"/>
    </source>
</evidence>
<dbReference type="Pfam" id="PF08207">
    <property type="entry name" value="EFP_N"/>
    <property type="match status" value="1"/>
</dbReference>
<dbReference type="PANTHER" id="PTHR30053:SF12">
    <property type="entry name" value="ELONGATION FACTOR P (EF-P) FAMILY PROTEIN"/>
    <property type="match status" value="1"/>
</dbReference>
<dbReference type="FunCoup" id="A0A2V0NQW6">
    <property type="interactions" value="577"/>
</dbReference>
<comment type="pathway">
    <text evidence="2">Protein biosynthesis; polypeptide chain elongation.</text>
</comment>
<dbReference type="InterPro" id="IPR001059">
    <property type="entry name" value="Transl_elong_P/YeiP_cen"/>
</dbReference>
<dbReference type="InterPro" id="IPR014722">
    <property type="entry name" value="Rib_uL2_dom2"/>
</dbReference>
<dbReference type="InParanoid" id="A0A2V0NQW6"/>
<evidence type="ECO:0000256" key="3">
    <source>
        <dbReference type="ARBA" id="ARBA00009479"/>
    </source>
</evidence>
<name>A0A2V0NQW6_9CHLO</name>
<dbReference type="InterPro" id="IPR013185">
    <property type="entry name" value="Transl_elong_KOW-like"/>
</dbReference>
<dbReference type="InterPro" id="IPR015365">
    <property type="entry name" value="Elong-fact-P_C"/>
</dbReference>
<gene>
    <name evidence="9" type="ORF">Rsub_00038</name>
</gene>
<keyword evidence="4" id="KW-0963">Cytoplasm</keyword>
<comment type="caution">
    <text evidence="9">The sequence shown here is derived from an EMBL/GenBank/DDBJ whole genome shotgun (WGS) entry which is preliminary data.</text>
</comment>
<keyword evidence="6" id="KW-0648">Protein biosynthesis</keyword>
<dbReference type="PIRSF" id="PIRSF005901">
    <property type="entry name" value="EF-P"/>
    <property type="match status" value="1"/>
</dbReference>
<dbReference type="SMART" id="SM01185">
    <property type="entry name" value="EFP"/>
    <property type="match status" value="1"/>
</dbReference>
<evidence type="ECO:0000256" key="2">
    <source>
        <dbReference type="ARBA" id="ARBA00004815"/>
    </source>
</evidence>
<dbReference type="InterPro" id="IPR020599">
    <property type="entry name" value="Transl_elong_fac_P/YeiP"/>
</dbReference>
<dbReference type="EMBL" id="BDRX01000001">
    <property type="protein sequence ID" value="GBF87327.1"/>
    <property type="molecule type" value="Genomic_DNA"/>
</dbReference>
<dbReference type="InterPro" id="IPR008991">
    <property type="entry name" value="Translation_prot_SH3-like_sf"/>
</dbReference>
<dbReference type="SUPFAM" id="SSF50104">
    <property type="entry name" value="Translation proteins SH3-like domain"/>
    <property type="match status" value="1"/>
</dbReference>
<dbReference type="AlphaFoldDB" id="A0A2V0NQW6"/>
<evidence type="ECO:0000256" key="4">
    <source>
        <dbReference type="ARBA" id="ARBA00022490"/>
    </source>
</evidence>
<dbReference type="NCBIfam" id="TIGR00038">
    <property type="entry name" value="efp"/>
    <property type="match status" value="1"/>
</dbReference>
<dbReference type="SUPFAM" id="SSF50249">
    <property type="entry name" value="Nucleic acid-binding proteins"/>
    <property type="match status" value="2"/>
</dbReference>
<feature type="domain" description="Elongation factor P C-terminal" evidence="7">
    <location>
        <begin position="163"/>
        <end position="219"/>
    </location>
</feature>
<dbReference type="Gene3D" id="2.40.50.140">
    <property type="entry name" value="Nucleic acid-binding proteins"/>
    <property type="match status" value="2"/>
</dbReference>
<evidence type="ECO:0000313" key="9">
    <source>
        <dbReference type="EMBL" id="GBF87327.1"/>
    </source>
</evidence>
<dbReference type="InterPro" id="IPR013852">
    <property type="entry name" value="Transl_elong_P/YeiP_CS"/>
</dbReference>
<evidence type="ECO:0000259" key="7">
    <source>
        <dbReference type="SMART" id="SM00841"/>
    </source>
</evidence>
<proteinExistence type="inferred from homology"/>
<dbReference type="InterPro" id="IPR012340">
    <property type="entry name" value="NA-bd_OB-fold"/>
</dbReference>
<sequence length="222" mass="24229">MLAGTRSVRVTAPATRQAAVLRPSQQLSRRTVVVRAATVSTNDFKNGMTVELDGVPFKVVEFLHVKPGKGAAFVRSKLKNLLTGNTNERTFRAGEQLGLAEVMRRDGQFTYAEGDNYVFMDTESYEETRLPRDDWAKYLKEGTTCTLVFYNGKVISVEPPAFMELLVTETPPGVKGNTASGGGSKPATLETGAIISVPLFIEAGEAIKIDTRSDTYIGRSKE</sequence>
<dbReference type="STRING" id="307507.A0A2V0NQW6"/>
<dbReference type="InterPro" id="IPR011768">
    <property type="entry name" value="Transl_elongation_fac_P"/>
</dbReference>
<dbReference type="GO" id="GO:0003746">
    <property type="term" value="F:translation elongation factor activity"/>
    <property type="evidence" value="ECO:0007669"/>
    <property type="project" value="UniProtKB-KW"/>
</dbReference>
<dbReference type="Proteomes" id="UP000247498">
    <property type="component" value="Unassembled WGS sequence"/>
</dbReference>
<dbReference type="SMART" id="SM00841">
    <property type="entry name" value="Elong-fact-P_C"/>
    <property type="match status" value="1"/>
</dbReference>
<dbReference type="UniPathway" id="UPA00345"/>
<keyword evidence="5 9" id="KW-0251">Elongation factor</keyword>
<dbReference type="FunFam" id="2.40.50.140:FF:000009">
    <property type="entry name" value="Elongation factor P"/>
    <property type="match status" value="1"/>
</dbReference>
<organism evidence="9 10">
    <name type="scientific">Raphidocelis subcapitata</name>
    <dbReference type="NCBI Taxonomy" id="307507"/>
    <lineage>
        <taxon>Eukaryota</taxon>
        <taxon>Viridiplantae</taxon>
        <taxon>Chlorophyta</taxon>
        <taxon>core chlorophytes</taxon>
        <taxon>Chlorophyceae</taxon>
        <taxon>CS clade</taxon>
        <taxon>Sphaeropleales</taxon>
        <taxon>Selenastraceae</taxon>
        <taxon>Raphidocelis</taxon>
    </lineage>
</organism>
<evidence type="ECO:0000256" key="5">
    <source>
        <dbReference type="ARBA" id="ARBA00022768"/>
    </source>
</evidence>
<dbReference type="FunFam" id="2.40.50.140:FF:000004">
    <property type="entry name" value="Elongation factor P"/>
    <property type="match status" value="1"/>
</dbReference>
<dbReference type="Gene3D" id="2.30.30.30">
    <property type="match status" value="1"/>
</dbReference>
<dbReference type="GO" id="GO:0005829">
    <property type="term" value="C:cytosol"/>
    <property type="evidence" value="ECO:0007669"/>
    <property type="project" value="UniProtKB-ARBA"/>
</dbReference>
<evidence type="ECO:0000313" key="10">
    <source>
        <dbReference type="Proteomes" id="UP000247498"/>
    </source>
</evidence>
<comment type="subcellular location">
    <subcellularLocation>
        <location evidence="1">Cytoplasm</location>
    </subcellularLocation>
</comment>
<feature type="domain" description="Translation elongation factor P/YeiP central" evidence="8">
    <location>
        <begin position="104"/>
        <end position="155"/>
    </location>
</feature>
<keyword evidence="10" id="KW-1185">Reference proteome</keyword>
<dbReference type="PROSITE" id="PS01275">
    <property type="entry name" value="EFP"/>
    <property type="match status" value="1"/>
</dbReference>
<dbReference type="CDD" id="cd04470">
    <property type="entry name" value="S1_EF-P_repeat_1"/>
    <property type="match status" value="1"/>
</dbReference>